<comment type="caution">
    <text evidence="2">The sequence shown here is derived from an EMBL/GenBank/DDBJ whole genome shotgun (WGS) entry which is preliminary data.</text>
</comment>
<reference evidence="2" key="1">
    <citation type="submission" date="2023-07" db="EMBL/GenBank/DDBJ databases">
        <title>A chromosome-level genome assembly of Lolium multiflorum.</title>
        <authorList>
            <person name="Chen Y."/>
            <person name="Copetti D."/>
            <person name="Kolliker R."/>
            <person name="Studer B."/>
        </authorList>
    </citation>
    <scope>NUCLEOTIDE SEQUENCE</scope>
    <source>
        <strain evidence="2">02402/16</strain>
        <tissue evidence="2">Leaf</tissue>
    </source>
</reference>
<organism evidence="2 3">
    <name type="scientific">Lolium multiflorum</name>
    <name type="common">Italian ryegrass</name>
    <name type="synonym">Lolium perenne subsp. multiflorum</name>
    <dbReference type="NCBI Taxonomy" id="4521"/>
    <lineage>
        <taxon>Eukaryota</taxon>
        <taxon>Viridiplantae</taxon>
        <taxon>Streptophyta</taxon>
        <taxon>Embryophyta</taxon>
        <taxon>Tracheophyta</taxon>
        <taxon>Spermatophyta</taxon>
        <taxon>Magnoliopsida</taxon>
        <taxon>Liliopsida</taxon>
        <taxon>Poales</taxon>
        <taxon>Poaceae</taxon>
        <taxon>BOP clade</taxon>
        <taxon>Pooideae</taxon>
        <taxon>Poodae</taxon>
        <taxon>Poeae</taxon>
        <taxon>Poeae Chloroplast Group 2 (Poeae type)</taxon>
        <taxon>Loliodinae</taxon>
        <taxon>Loliinae</taxon>
        <taxon>Lolium</taxon>
    </lineage>
</organism>
<dbReference type="InterPro" id="IPR005174">
    <property type="entry name" value="KIB1-4_b-propeller"/>
</dbReference>
<dbReference type="InterPro" id="IPR036047">
    <property type="entry name" value="F-box-like_dom_sf"/>
</dbReference>
<dbReference type="PANTHER" id="PTHR33110">
    <property type="entry name" value="F-BOX/KELCH-REPEAT PROTEIN-RELATED"/>
    <property type="match status" value="1"/>
</dbReference>
<proteinExistence type="predicted"/>
<evidence type="ECO:0000259" key="1">
    <source>
        <dbReference type="Pfam" id="PF03478"/>
    </source>
</evidence>
<evidence type="ECO:0000313" key="3">
    <source>
        <dbReference type="Proteomes" id="UP001231189"/>
    </source>
</evidence>
<sequence>METITDRSSQSRPAPPPSPWAGLPRDLLAEISTHVCDAVDFVRFHDVCRPWREAAPPLLSPASAYPRLRPWLLALCNDLFLHLPINYGCSLLSRSTSSYRHGYDGVVLPGAGASSTGNTNLVASADGTAAWLFRAHTEPTLVDLLTGTLTRLPRLPKMNRWMEKPRGIVYGDGTVFMYNIVLEKHGLFYEHGFDYKSTFIAAILRTGDAAWKLVKKRLDWKTSSHLSVVYNDRKILACEGSRFWLLLDLDLGSNGDVGDGWINWILDWDSRVETKYNQENYVFELHGKLMRATVLVEKKYWRRGCSGDDPTCALSVVVHAMEGVDGDGKMRWVVRDEQSLVDRVLFLGSPASFAADAAHLGVDGGCAYFVLRDRVFKHNLIDGESQLMERLRPWWGSHMALWLQPRPPIAPVHKVLEATIETSEELPT</sequence>
<evidence type="ECO:0000313" key="2">
    <source>
        <dbReference type="EMBL" id="KAK1684102.1"/>
    </source>
</evidence>
<dbReference type="AlphaFoldDB" id="A0AAD8TLS3"/>
<dbReference type="Gene3D" id="1.20.1280.50">
    <property type="match status" value="1"/>
</dbReference>
<dbReference type="Proteomes" id="UP001231189">
    <property type="component" value="Unassembled WGS sequence"/>
</dbReference>
<dbReference type="PANTHER" id="PTHR33110:SF56">
    <property type="entry name" value="DUF295 DOMAIN-CONTAINING PROTEIN"/>
    <property type="match status" value="1"/>
</dbReference>
<dbReference type="Pfam" id="PF03478">
    <property type="entry name" value="Beta-prop_KIB1-4"/>
    <property type="match status" value="1"/>
</dbReference>
<protein>
    <recommendedName>
        <fullName evidence="1">KIB1-4 beta-propeller domain-containing protein</fullName>
    </recommendedName>
</protein>
<dbReference type="EMBL" id="JAUUTY010000002">
    <property type="protein sequence ID" value="KAK1684102.1"/>
    <property type="molecule type" value="Genomic_DNA"/>
</dbReference>
<name>A0AAD8TLS3_LOLMU</name>
<keyword evidence="3" id="KW-1185">Reference proteome</keyword>
<gene>
    <name evidence="2" type="ORF">QYE76_044950</name>
</gene>
<feature type="domain" description="KIB1-4 beta-propeller" evidence="1">
    <location>
        <begin position="118"/>
        <end position="376"/>
    </location>
</feature>
<accession>A0AAD8TLS3</accession>
<dbReference type="SUPFAM" id="SSF81383">
    <property type="entry name" value="F-box domain"/>
    <property type="match status" value="1"/>
</dbReference>